<dbReference type="InterPro" id="IPR013325">
    <property type="entry name" value="RNA_pol_sigma_r2"/>
</dbReference>
<comment type="subcellular location">
    <subcellularLocation>
        <location evidence="6">Cytoplasm</location>
    </subcellularLocation>
</comment>
<keyword evidence="4 6" id="KW-0238">DNA-binding</keyword>
<dbReference type="PIRSF" id="PIRSF038953">
    <property type="entry name" value="SigI"/>
    <property type="match status" value="1"/>
</dbReference>
<evidence type="ECO:0000256" key="5">
    <source>
        <dbReference type="ARBA" id="ARBA00023163"/>
    </source>
</evidence>
<keyword evidence="1 6" id="KW-0963">Cytoplasm</keyword>
<feature type="domain" description="RNA polymerase sigma-70 region 2" evidence="7">
    <location>
        <begin position="61"/>
        <end position="100"/>
    </location>
</feature>
<dbReference type="RefSeq" id="WP_244272698.1">
    <property type="nucleotide sequence ID" value="NZ_FOHU01000009.1"/>
</dbReference>
<dbReference type="GO" id="GO:0006352">
    <property type="term" value="P:DNA-templated transcription initiation"/>
    <property type="evidence" value="ECO:0007669"/>
    <property type="project" value="UniProtKB-UniRule"/>
</dbReference>
<evidence type="ECO:0000256" key="6">
    <source>
        <dbReference type="HAMAP-Rule" id="MF_02064"/>
    </source>
</evidence>
<dbReference type="STRING" id="426128.SAMN05660297_02218"/>
<keyword evidence="6" id="KW-0346">Stress response</keyword>
<dbReference type="NCBIfam" id="TIGR02895">
    <property type="entry name" value="spore_sigI"/>
    <property type="match status" value="1"/>
</dbReference>
<evidence type="ECO:0000259" key="7">
    <source>
        <dbReference type="Pfam" id="PF04542"/>
    </source>
</evidence>
<sequence length="244" mass="28489">MSNLTSLFKKDPLSERIKKIKNGNSEEREKMIKDYIPFIVKTISTKLSKYIEAENSEEYMIGLEAFNEAIDKYDFSKGNFLSYASLVIKSRMIDYMRKATPENITISIDQLNGNESIKMNYGLEVNKFNECMDLHIELNEFKNKLNQFNITFHDLVENSPKHSHTRISALQTAKYIVEHPKEKDFLYKKKRLPYLILVSEFKISRKFFDRNKKFIIAAVLILDSNLDILKTYINDAKRGSSNGL</sequence>
<keyword evidence="3 6" id="KW-0731">Sigma factor</keyword>
<evidence type="ECO:0000256" key="2">
    <source>
        <dbReference type="ARBA" id="ARBA00023015"/>
    </source>
</evidence>
<name>A0A1I0E0Y4_9FIRM</name>
<gene>
    <name evidence="6" type="primary">sigI</name>
    <name evidence="8" type="ORF">SAMN05660297_02218</name>
</gene>
<dbReference type="Proteomes" id="UP000199568">
    <property type="component" value="Unassembled WGS sequence"/>
</dbReference>
<dbReference type="AlphaFoldDB" id="A0A1I0E0Y4"/>
<dbReference type="EMBL" id="FOHU01000009">
    <property type="protein sequence ID" value="SET37823.1"/>
    <property type="molecule type" value="Genomic_DNA"/>
</dbReference>
<comment type="function">
    <text evidence="6">Sigma factors are initiation factors that promote the attachment of RNA polymerase to specific initiation sites and are then released.</text>
</comment>
<feature type="short sequence motif" description="Polymerase core binding" evidence="6">
    <location>
        <begin position="57"/>
        <end position="70"/>
    </location>
</feature>
<evidence type="ECO:0000256" key="1">
    <source>
        <dbReference type="ARBA" id="ARBA00022490"/>
    </source>
</evidence>
<evidence type="ECO:0000256" key="3">
    <source>
        <dbReference type="ARBA" id="ARBA00023082"/>
    </source>
</evidence>
<dbReference type="GO" id="GO:0003677">
    <property type="term" value="F:DNA binding"/>
    <property type="evidence" value="ECO:0007669"/>
    <property type="project" value="UniProtKB-UniRule"/>
</dbReference>
<dbReference type="HAMAP" id="MF_02064">
    <property type="entry name" value="Sigma70_SigI"/>
    <property type="match status" value="1"/>
</dbReference>
<keyword evidence="2 6" id="KW-0805">Transcription regulation</keyword>
<keyword evidence="9" id="KW-1185">Reference proteome</keyword>
<dbReference type="GO" id="GO:0005737">
    <property type="term" value="C:cytoplasm"/>
    <property type="evidence" value="ECO:0007669"/>
    <property type="project" value="UniProtKB-SubCell"/>
</dbReference>
<dbReference type="Gene3D" id="1.10.1740.10">
    <property type="match status" value="1"/>
</dbReference>
<comment type="similarity">
    <text evidence="6">Belongs to the sigma-70 factor family. SigI subfamily.</text>
</comment>
<dbReference type="GO" id="GO:0016987">
    <property type="term" value="F:sigma factor activity"/>
    <property type="evidence" value="ECO:0007669"/>
    <property type="project" value="UniProtKB-UniRule"/>
</dbReference>
<dbReference type="SUPFAM" id="SSF88946">
    <property type="entry name" value="Sigma2 domain of RNA polymerase sigma factors"/>
    <property type="match status" value="1"/>
</dbReference>
<reference evidence="8 9" key="1">
    <citation type="submission" date="2016-10" db="EMBL/GenBank/DDBJ databases">
        <authorList>
            <person name="de Groot N.N."/>
        </authorList>
    </citation>
    <scope>NUCLEOTIDE SEQUENCE [LARGE SCALE GENOMIC DNA]</scope>
    <source>
        <strain evidence="8 9">DSM 18979</strain>
    </source>
</reference>
<evidence type="ECO:0000313" key="8">
    <source>
        <dbReference type="EMBL" id="SET37823.1"/>
    </source>
</evidence>
<evidence type="ECO:0000313" key="9">
    <source>
        <dbReference type="Proteomes" id="UP000199568"/>
    </source>
</evidence>
<proteinExistence type="inferred from homology"/>
<feature type="DNA-binding region" description="H-T-H motif" evidence="6">
    <location>
        <begin position="194"/>
        <end position="213"/>
    </location>
</feature>
<dbReference type="InterPro" id="IPR014244">
    <property type="entry name" value="RNA_pol_sigma-I"/>
</dbReference>
<dbReference type="Pfam" id="PF04542">
    <property type="entry name" value="Sigma70_r2"/>
    <property type="match status" value="1"/>
</dbReference>
<evidence type="ECO:0000256" key="4">
    <source>
        <dbReference type="ARBA" id="ARBA00023125"/>
    </source>
</evidence>
<accession>A0A1I0E0Y4</accession>
<protein>
    <recommendedName>
        <fullName evidence="6">RNA polymerase sigma factor SigI</fullName>
    </recommendedName>
</protein>
<organism evidence="8 9">
    <name type="scientific">Natronincola peptidivorans</name>
    <dbReference type="NCBI Taxonomy" id="426128"/>
    <lineage>
        <taxon>Bacteria</taxon>
        <taxon>Bacillati</taxon>
        <taxon>Bacillota</taxon>
        <taxon>Clostridia</taxon>
        <taxon>Peptostreptococcales</taxon>
        <taxon>Natronincolaceae</taxon>
        <taxon>Natronincola</taxon>
    </lineage>
</organism>
<comment type="subunit">
    <text evidence="6">Interacts with RsgI.</text>
</comment>
<dbReference type="InterPro" id="IPR007627">
    <property type="entry name" value="RNA_pol_sigma70_r2"/>
</dbReference>
<comment type="activity regulation">
    <text evidence="6">Negatively regulated by the anti-sigma-I factor RsgI.</text>
</comment>
<keyword evidence="5 6" id="KW-0804">Transcription</keyword>